<organism evidence="5 6">
    <name type="scientific">Cardiobacterium hominis</name>
    <dbReference type="NCBI Taxonomy" id="2718"/>
    <lineage>
        <taxon>Bacteria</taxon>
        <taxon>Pseudomonadati</taxon>
        <taxon>Pseudomonadota</taxon>
        <taxon>Gammaproteobacteria</taxon>
        <taxon>Cardiobacteriales</taxon>
        <taxon>Cardiobacteriaceae</taxon>
        <taxon>Cardiobacterium</taxon>
    </lineage>
</organism>
<dbReference type="GO" id="GO:0004135">
    <property type="term" value="F:amylo-alpha-1,6-glucosidase activity"/>
    <property type="evidence" value="ECO:0007669"/>
    <property type="project" value="InterPro"/>
</dbReference>
<dbReference type="InterPro" id="IPR017853">
    <property type="entry name" value="GH"/>
</dbReference>
<keyword evidence="2 5" id="KW-0378">Hydrolase</keyword>
<evidence type="ECO:0000313" key="5">
    <source>
        <dbReference type="EMBL" id="SAM57327.1"/>
    </source>
</evidence>
<comment type="similarity">
    <text evidence="1">Belongs to the glycosyl hydrolase 13 family.</text>
</comment>
<dbReference type="Pfam" id="PF02922">
    <property type="entry name" value="CBM_48"/>
    <property type="match status" value="1"/>
</dbReference>
<evidence type="ECO:0000313" key="6">
    <source>
        <dbReference type="Proteomes" id="UP000190837"/>
    </source>
</evidence>
<dbReference type="RefSeq" id="WP_079539061.1">
    <property type="nucleotide sequence ID" value="NZ_CP171111.1"/>
</dbReference>
<dbReference type="InterPro" id="IPR013783">
    <property type="entry name" value="Ig-like_fold"/>
</dbReference>
<dbReference type="AlphaFoldDB" id="A0A1C3H259"/>
<dbReference type="Pfam" id="PF00128">
    <property type="entry name" value="Alpha-amylase"/>
    <property type="match status" value="1"/>
</dbReference>
<dbReference type="SUPFAM" id="SSF81296">
    <property type="entry name" value="E set domains"/>
    <property type="match status" value="1"/>
</dbReference>
<dbReference type="EMBL" id="FKLO01000016">
    <property type="protein sequence ID" value="SAM57327.1"/>
    <property type="molecule type" value="Genomic_DNA"/>
</dbReference>
<dbReference type="Proteomes" id="UP000190837">
    <property type="component" value="Unassembled WGS sequence"/>
</dbReference>
<protein>
    <submittedName>
        <fullName evidence="5">Glycogen debranching enzyme</fullName>
        <ecNumber evidence="5">3.2.1.-</ecNumber>
    </submittedName>
</protein>
<dbReference type="PANTHER" id="PTHR43002">
    <property type="entry name" value="GLYCOGEN DEBRANCHING ENZYME"/>
    <property type="match status" value="1"/>
</dbReference>
<dbReference type="CDD" id="cd11326">
    <property type="entry name" value="AmyAc_Glg_debranch"/>
    <property type="match status" value="1"/>
</dbReference>
<dbReference type="Gene3D" id="3.20.20.80">
    <property type="entry name" value="Glycosidases"/>
    <property type="match status" value="1"/>
</dbReference>
<dbReference type="InterPro" id="IPR011837">
    <property type="entry name" value="Glycogen_debranch_GlgX"/>
</dbReference>
<dbReference type="NCBIfam" id="TIGR02100">
    <property type="entry name" value="glgX_debranch"/>
    <property type="match status" value="1"/>
</dbReference>
<sequence>MKHQAPLLCHEGRAYPLGSSLTRMGNHDGVNFALMSRHATAVTLCLFDAEGGERRVSAHKDGDIWHIFVAGLTAGQRYGWRVDGENHSGGCFNPNKLLLDPYAKAIDGLPQYRDADELALHHHSDPRDNAAFAAKSVVVGASDFDWEDDTPLRTPWTETIIYETHVKGFSRQNPAIPRDIAGTFAGMAHPASVEYLKNLGITAVELLPVSQHLDEVHLQRRSLRNYWGYNVFAHNVPDARYGSADDLKHLVKTLHRAGIEIILDVVYNHSAEQDIHGPFLCQRGIDNRHYYWLDDHGDYINHTGCGNTLNLAHPEIMQWVLDSLRYWVAEYHIDGFRFDLASVLGRTPDFSARAGFFTAIQQDPLLAGIKMIAEPWDIGPGGYNLGQYPARFSEWNGRFRDDMRGFWLWENGWLGALAQRMSGSDDIYRHDWRGAASSINFITAHDGFTLRDLVSYSYKHNEANGEDNRDGENHNYSYNHGIEGETDDPAINTERQRSSKALLACLLLAQGVPMLLSGDERGHSQHGNNNSYCQDNPTTWLDWQHADPALESHIRALIALRQQMAADGVYDDWWHHESARWYNANGEAMRDADWHDEASKALALELQDKYLILFNANRDEKTFVLPAGDWQPLHGDGLKQASPREAALAHMSVCVLKKDETTQNQNPTTGAIQ</sequence>
<dbReference type="EC" id="3.2.1.-" evidence="5"/>
<name>A0A1C3H259_9GAMM</name>
<keyword evidence="3 5" id="KW-0326">Glycosidase</keyword>
<dbReference type="InterPro" id="IPR014756">
    <property type="entry name" value="Ig_E-set"/>
</dbReference>
<dbReference type="SMART" id="SM00642">
    <property type="entry name" value="Aamy"/>
    <property type="match status" value="1"/>
</dbReference>
<dbReference type="Pfam" id="PF18390">
    <property type="entry name" value="GlgX_C"/>
    <property type="match status" value="1"/>
</dbReference>
<accession>A0A1C3H259</accession>
<dbReference type="InterPro" id="IPR040784">
    <property type="entry name" value="GlgX_C"/>
</dbReference>
<dbReference type="InterPro" id="IPR004193">
    <property type="entry name" value="Glyco_hydro_13_N"/>
</dbReference>
<proteinExistence type="inferred from homology"/>
<feature type="domain" description="Glycosyl hydrolase family 13 catalytic" evidence="4">
    <location>
        <begin position="163"/>
        <end position="561"/>
    </location>
</feature>
<gene>
    <name evidence="5" type="ORF">CHUV0807_0267</name>
</gene>
<dbReference type="Gene3D" id="2.60.40.1180">
    <property type="entry name" value="Golgi alpha-mannosidase II"/>
    <property type="match status" value="1"/>
</dbReference>
<dbReference type="SUPFAM" id="SSF51445">
    <property type="entry name" value="(Trans)glycosidases"/>
    <property type="match status" value="1"/>
</dbReference>
<dbReference type="Gene3D" id="2.60.40.10">
    <property type="entry name" value="Immunoglobulins"/>
    <property type="match status" value="1"/>
</dbReference>
<evidence type="ECO:0000256" key="2">
    <source>
        <dbReference type="ARBA" id="ARBA00022801"/>
    </source>
</evidence>
<dbReference type="InterPro" id="IPR044505">
    <property type="entry name" value="GlgX_Isoamylase_N_E_set"/>
</dbReference>
<dbReference type="InterPro" id="IPR013780">
    <property type="entry name" value="Glyco_hydro_b"/>
</dbReference>
<dbReference type="CDD" id="cd02856">
    <property type="entry name" value="E_set_GDE_Isoamylase_N"/>
    <property type="match status" value="1"/>
</dbReference>
<dbReference type="GO" id="GO:0005980">
    <property type="term" value="P:glycogen catabolic process"/>
    <property type="evidence" value="ECO:0007669"/>
    <property type="project" value="InterPro"/>
</dbReference>
<dbReference type="SUPFAM" id="SSF51011">
    <property type="entry name" value="Glycosyl hydrolase domain"/>
    <property type="match status" value="1"/>
</dbReference>
<reference evidence="6" key="1">
    <citation type="submission" date="2016-04" db="EMBL/GenBank/DDBJ databases">
        <authorList>
            <person name="Tagini F."/>
        </authorList>
    </citation>
    <scope>NUCLEOTIDE SEQUENCE [LARGE SCALE GENOMIC DNA]</scope>
    <source>
        <strain evidence="6">CHUV0807</strain>
    </source>
</reference>
<evidence type="ECO:0000256" key="3">
    <source>
        <dbReference type="ARBA" id="ARBA00023295"/>
    </source>
</evidence>
<dbReference type="InterPro" id="IPR006047">
    <property type="entry name" value="GH13_cat_dom"/>
</dbReference>
<evidence type="ECO:0000259" key="4">
    <source>
        <dbReference type="SMART" id="SM00642"/>
    </source>
</evidence>
<evidence type="ECO:0000256" key="1">
    <source>
        <dbReference type="ARBA" id="ARBA00008061"/>
    </source>
</evidence>